<evidence type="ECO:0000313" key="1">
    <source>
        <dbReference type="EMBL" id="TWR24417.1"/>
    </source>
</evidence>
<proteinExistence type="predicted"/>
<dbReference type="AlphaFoldDB" id="A0A563TYG8"/>
<reference evidence="1 2" key="1">
    <citation type="submission" date="2019-07" db="EMBL/GenBank/DDBJ databases">
        <authorList>
            <person name="Kim J."/>
        </authorList>
    </citation>
    <scope>NUCLEOTIDE SEQUENCE [LARGE SCALE GENOMIC DNA]</scope>
    <source>
        <strain evidence="2">dk17</strain>
    </source>
</reference>
<organism evidence="1 2">
    <name type="scientific">Mucilaginibacter pallidiroseus</name>
    <dbReference type="NCBI Taxonomy" id="2599295"/>
    <lineage>
        <taxon>Bacteria</taxon>
        <taxon>Pseudomonadati</taxon>
        <taxon>Bacteroidota</taxon>
        <taxon>Sphingobacteriia</taxon>
        <taxon>Sphingobacteriales</taxon>
        <taxon>Sphingobacteriaceae</taxon>
        <taxon>Mucilaginibacter</taxon>
    </lineage>
</organism>
<name>A0A563TYG8_9SPHI</name>
<dbReference type="Proteomes" id="UP000320042">
    <property type="component" value="Unassembled WGS sequence"/>
</dbReference>
<keyword evidence="2" id="KW-1185">Reference proteome</keyword>
<dbReference type="EMBL" id="VOEJ01000011">
    <property type="protein sequence ID" value="TWR24417.1"/>
    <property type="molecule type" value="Genomic_DNA"/>
</dbReference>
<evidence type="ECO:0000313" key="2">
    <source>
        <dbReference type="Proteomes" id="UP000320042"/>
    </source>
</evidence>
<accession>A0A563TYG8</accession>
<gene>
    <name evidence="1" type="ORF">FPZ43_18510</name>
</gene>
<comment type="caution">
    <text evidence="1">The sequence shown here is derived from an EMBL/GenBank/DDBJ whole genome shotgun (WGS) entry which is preliminary data.</text>
</comment>
<dbReference type="RefSeq" id="WP_146383418.1">
    <property type="nucleotide sequence ID" value="NZ_VOEJ01000011.1"/>
</dbReference>
<protein>
    <submittedName>
        <fullName evidence="1">Uncharacterized protein</fullName>
    </submittedName>
</protein>
<sequence length="80" mass="8652">MKFYSQHEMRTVSSFRRSLQVAIFATASAALLCNQHVFASVTAIKKKAAADHNIRFSSTRLAITLTGKVTDSKGLPLPGG</sequence>